<dbReference type="RefSeq" id="WP_076817254.1">
    <property type="nucleotide sequence ID" value="NZ_MOMC01000027.1"/>
</dbReference>
<evidence type="ECO:0000313" key="1">
    <source>
        <dbReference type="EMBL" id="ONH30326.1"/>
    </source>
</evidence>
<name>A0A1V2ICY9_9ACTN</name>
<accession>A0A1V2ICY9</accession>
<dbReference type="OrthoDB" id="7376174at2"/>
<dbReference type="InterPro" id="IPR020311">
    <property type="entry name" value="Uncharacterised_Rv0898c"/>
</dbReference>
<comment type="caution">
    <text evidence="1">The sequence shown here is derived from an EMBL/GenBank/DDBJ whole genome shotgun (WGS) entry which is preliminary data.</text>
</comment>
<protein>
    <recommendedName>
        <fullName evidence="3">DUF2630 domain-containing protein</fullName>
    </recommendedName>
</protein>
<keyword evidence="2" id="KW-1185">Reference proteome</keyword>
<evidence type="ECO:0000313" key="2">
    <source>
        <dbReference type="Proteomes" id="UP000188929"/>
    </source>
</evidence>
<dbReference type="AlphaFoldDB" id="A0A1V2ICY9"/>
<organism evidence="1 2">
    <name type="scientific">Pseudofrankia asymbiotica</name>
    <dbReference type="NCBI Taxonomy" id="1834516"/>
    <lineage>
        <taxon>Bacteria</taxon>
        <taxon>Bacillati</taxon>
        <taxon>Actinomycetota</taxon>
        <taxon>Actinomycetes</taxon>
        <taxon>Frankiales</taxon>
        <taxon>Frankiaceae</taxon>
        <taxon>Pseudofrankia</taxon>
    </lineage>
</organism>
<dbReference type="Pfam" id="PF10944">
    <property type="entry name" value="DUF2630"/>
    <property type="match status" value="1"/>
</dbReference>
<sequence>MDEKGVFTQINALVAEEHELRAKRAAGEVDPETELERLRHVEESLDQCWDLLRRREALRDAGLDPDEAKAAAVGQVEGYIQ</sequence>
<dbReference type="Proteomes" id="UP000188929">
    <property type="component" value="Unassembled WGS sequence"/>
</dbReference>
<gene>
    <name evidence="1" type="ORF">BL253_14395</name>
</gene>
<proteinExistence type="predicted"/>
<dbReference type="EMBL" id="MOMC01000027">
    <property type="protein sequence ID" value="ONH30326.1"/>
    <property type="molecule type" value="Genomic_DNA"/>
</dbReference>
<dbReference type="STRING" id="1834516.BL253_14395"/>
<reference evidence="2" key="1">
    <citation type="submission" date="2016-10" db="EMBL/GenBank/DDBJ databases">
        <title>Frankia sp. NRRL B-16386 Genome sequencing.</title>
        <authorList>
            <person name="Ghodhbane-Gtari F."/>
            <person name="Swanson E."/>
            <person name="Gueddou A."/>
            <person name="Hezbri K."/>
            <person name="Ktari K."/>
            <person name="Nouioui I."/>
            <person name="Morris K."/>
            <person name="Simpson S."/>
            <person name="Abebe-Akele F."/>
            <person name="Thomas K."/>
            <person name="Gtari M."/>
            <person name="Tisa L.S."/>
        </authorList>
    </citation>
    <scope>NUCLEOTIDE SEQUENCE [LARGE SCALE GENOMIC DNA]</scope>
    <source>
        <strain evidence="2">NRRL B-16386</strain>
    </source>
</reference>
<evidence type="ECO:0008006" key="3">
    <source>
        <dbReference type="Google" id="ProtNLM"/>
    </source>
</evidence>